<dbReference type="InterPro" id="IPR011235">
    <property type="entry name" value="MepB-like"/>
</dbReference>
<gene>
    <name evidence="1" type="ORF">SAMN05660862_0490</name>
</gene>
<dbReference type="AlphaFoldDB" id="A0A1X7I5S3"/>
<evidence type="ECO:0000313" key="1">
    <source>
        <dbReference type="EMBL" id="SMG09842.1"/>
    </source>
</evidence>
<proteinExistence type="predicted"/>
<reference evidence="1 2" key="1">
    <citation type="submission" date="2017-04" db="EMBL/GenBank/DDBJ databases">
        <authorList>
            <person name="Afonso C.L."/>
            <person name="Miller P.J."/>
            <person name="Scott M.A."/>
            <person name="Spackman E."/>
            <person name="Goraichik I."/>
            <person name="Dimitrov K.M."/>
            <person name="Suarez D.L."/>
            <person name="Swayne D.E."/>
        </authorList>
    </citation>
    <scope>NUCLEOTIDE SEQUENCE [LARGE SCALE GENOMIC DNA]</scope>
    <source>
        <strain evidence="1 2">DSM 22418</strain>
    </source>
</reference>
<dbReference type="OrthoDB" id="4954833at2"/>
<protein>
    <submittedName>
        <fullName evidence="1">Uncharacterized protein</fullName>
    </submittedName>
</protein>
<organism evidence="1 2">
    <name type="scientific">Sphingobacterium psychroaquaticum</name>
    <dbReference type="NCBI Taxonomy" id="561061"/>
    <lineage>
        <taxon>Bacteria</taxon>
        <taxon>Pseudomonadati</taxon>
        <taxon>Bacteroidota</taxon>
        <taxon>Sphingobacteriia</taxon>
        <taxon>Sphingobacteriales</taxon>
        <taxon>Sphingobacteriaceae</taxon>
        <taxon>Sphingobacterium</taxon>
    </lineage>
</organism>
<dbReference type="PIRSF" id="PIRSF032285">
    <property type="entry name" value="UCP032285"/>
    <property type="match status" value="1"/>
</dbReference>
<dbReference type="InterPro" id="IPR038231">
    <property type="entry name" value="MepB-like_sf"/>
</dbReference>
<sequence length="166" mass="19139">MSTEINILEKVLFSPLQLKTTAIEHDPEAAEYWGYNIALSGANIKFRKAKITPKKLGMFVTLWRRNMNRQTEPFHLADNVDYYIILTETDEYQGLFIFPKAALAQHQILTTATKEGKRGFRIYPPQVEVNNPQARKTQAWQAPYFVDLSDTSDSAMERIKRLLSIT</sequence>
<dbReference type="RefSeq" id="WP_085471364.1">
    <property type="nucleotide sequence ID" value="NZ_CP038029.1"/>
</dbReference>
<keyword evidence="2" id="KW-1185">Reference proteome</keyword>
<name>A0A1X7I5S3_9SPHI</name>
<dbReference type="Proteomes" id="UP000192980">
    <property type="component" value="Unassembled WGS sequence"/>
</dbReference>
<dbReference type="Gene3D" id="3.40.1350.140">
    <property type="entry name" value="MepB-like"/>
    <property type="match status" value="1"/>
</dbReference>
<dbReference type="EMBL" id="FXAU01000001">
    <property type="protein sequence ID" value="SMG09842.1"/>
    <property type="molecule type" value="Genomic_DNA"/>
</dbReference>
<accession>A0A1X7I5S3</accession>
<dbReference type="STRING" id="561061.SAMN05660862_0490"/>
<dbReference type="Pfam" id="PF08877">
    <property type="entry name" value="MepB-like"/>
    <property type="match status" value="1"/>
</dbReference>
<evidence type="ECO:0000313" key="2">
    <source>
        <dbReference type="Proteomes" id="UP000192980"/>
    </source>
</evidence>